<name>A0A6J5L2U1_9CAUD</name>
<organism evidence="1">
    <name type="scientific">uncultured Caudovirales phage</name>
    <dbReference type="NCBI Taxonomy" id="2100421"/>
    <lineage>
        <taxon>Viruses</taxon>
        <taxon>Duplodnaviria</taxon>
        <taxon>Heunggongvirae</taxon>
        <taxon>Uroviricota</taxon>
        <taxon>Caudoviricetes</taxon>
        <taxon>Peduoviridae</taxon>
        <taxon>Maltschvirus</taxon>
        <taxon>Maltschvirus maltsch</taxon>
    </lineage>
</organism>
<reference evidence="1" key="1">
    <citation type="submission" date="2020-04" db="EMBL/GenBank/DDBJ databases">
        <authorList>
            <person name="Chiriac C."/>
            <person name="Salcher M."/>
            <person name="Ghai R."/>
            <person name="Kavagutti S V."/>
        </authorList>
    </citation>
    <scope>NUCLEOTIDE SEQUENCE</scope>
</reference>
<dbReference type="Gene3D" id="3.90.550.40">
    <property type="match status" value="1"/>
</dbReference>
<dbReference type="EMBL" id="LR796197">
    <property type="protein sequence ID" value="CAB4126329.1"/>
    <property type="molecule type" value="Genomic_DNA"/>
</dbReference>
<evidence type="ECO:0000313" key="1">
    <source>
        <dbReference type="EMBL" id="CAB4126329.1"/>
    </source>
</evidence>
<dbReference type="SUPFAM" id="SSF53448">
    <property type="entry name" value="Nucleotide-diphospho-sugar transferases"/>
    <property type="match status" value="1"/>
</dbReference>
<accession>A0A6J5L2U1</accession>
<proteinExistence type="predicted"/>
<evidence type="ECO:0008006" key="2">
    <source>
        <dbReference type="Google" id="ProtNLM"/>
    </source>
</evidence>
<sequence length="245" mass="28125">MDSKPNLFIATPMYGGLCYGTYMESMLSLQANLIAKDYDAYFSFLYNESLITRGRNTLVNDFLKSDCTHMVFVDADIKFQPSHLFKMIESDVEIICGLYPKKEINWGSVAFAISKKVPEEQLQYFTGEYVVNMVDDVKEQLVPLDKPFEIKHGGTGFMVIKREVFEKLKDKCPKYIHNMNDTSDNSNLGDEIVEYFATSIDEDKKLLSEDYHFCKLARDNGIKVWGAAWTQLVHTGTYQYSGRLV</sequence>
<protein>
    <recommendedName>
        <fullName evidence="2">Nucleotide-diphospho-sugar transferase domain-containing protein</fullName>
    </recommendedName>
</protein>
<dbReference type="InterPro" id="IPR029044">
    <property type="entry name" value="Nucleotide-diphossugar_trans"/>
</dbReference>
<gene>
    <name evidence="1" type="ORF">UFOVP89_5</name>
</gene>